<dbReference type="Pfam" id="PF22807">
    <property type="entry name" value="TrAA12"/>
    <property type="match status" value="2"/>
</dbReference>
<evidence type="ECO:0000259" key="2">
    <source>
        <dbReference type="Pfam" id="PF22807"/>
    </source>
</evidence>
<dbReference type="Gene3D" id="2.120.10.30">
    <property type="entry name" value="TolB, C-terminal domain"/>
    <property type="match status" value="1"/>
</dbReference>
<gene>
    <name evidence="3" type="ORF">G7K_0614-t1</name>
</gene>
<dbReference type="SUPFAM" id="SSF63829">
    <property type="entry name" value="Calcium-dependent phosphotriesterase"/>
    <property type="match status" value="1"/>
</dbReference>
<reference evidence="3 4" key="2">
    <citation type="journal article" date="2014" name="J. Gen. Appl. Microbiol.">
        <title>The early diverging ascomycetous budding yeast Saitoella complicata has three histone deacetylases belonging to the Clr6, Hos2, and Rpd3 lineages.</title>
        <authorList>
            <person name="Nishida H."/>
            <person name="Matsumoto T."/>
            <person name="Kondo S."/>
            <person name="Hamamoto M."/>
            <person name="Yoshikawa H."/>
        </authorList>
    </citation>
    <scope>NUCLEOTIDE SEQUENCE [LARGE SCALE GENOMIC DNA]</scope>
    <source>
        <strain evidence="3 4">NRRL Y-17804</strain>
    </source>
</reference>
<organism evidence="3 4">
    <name type="scientific">Saitoella complicata (strain BCRC 22490 / CBS 7301 / JCM 7358 / NBRC 10748 / NRRL Y-17804)</name>
    <dbReference type="NCBI Taxonomy" id="698492"/>
    <lineage>
        <taxon>Eukaryota</taxon>
        <taxon>Fungi</taxon>
        <taxon>Dikarya</taxon>
        <taxon>Ascomycota</taxon>
        <taxon>Taphrinomycotina</taxon>
        <taxon>Taphrinomycotina incertae sedis</taxon>
        <taxon>Saitoella</taxon>
    </lineage>
</organism>
<feature type="chain" id="PRO_5002430216" description="Pyrroloquinoline quinone-dependent pyranose dehydrogenase beta-propeller domain-containing protein" evidence="1">
    <location>
        <begin position="19"/>
        <end position="378"/>
    </location>
</feature>
<protein>
    <recommendedName>
        <fullName evidence="2">Pyrroloquinoline quinone-dependent pyranose dehydrogenase beta-propeller domain-containing protein</fullName>
    </recommendedName>
</protein>
<evidence type="ECO:0000313" key="4">
    <source>
        <dbReference type="Proteomes" id="UP000033140"/>
    </source>
</evidence>
<feature type="domain" description="Pyrroloquinoline quinone-dependent pyranose dehydrogenase beta-propeller" evidence="2">
    <location>
        <begin position="12"/>
        <end position="168"/>
    </location>
</feature>
<dbReference type="AlphaFoldDB" id="A0A0E9N9C2"/>
<dbReference type="Proteomes" id="UP000033140">
    <property type="component" value="Unassembled WGS sequence"/>
</dbReference>
<dbReference type="InterPro" id="IPR054539">
    <property type="entry name" value="Beta-prop_PDH"/>
</dbReference>
<evidence type="ECO:0000256" key="1">
    <source>
        <dbReference type="SAM" id="SignalP"/>
    </source>
</evidence>
<dbReference type="InterPro" id="IPR011042">
    <property type="entry name" value="6-blade_b-propeller_TolB-like"/>
</dbReference>
<comment type="caution">
    <text evidence="3">The sequence shown here is derived from an EMBL/GenBank/DDBJ whole genome shotgun (WGS) entry which is preliminary data.</text>
</comment>
<reference evidence="3 4" key="1">
    <citation type="journal article" date="2011" name="J. Gen. Appl. Microbiol.">
        <title>Draft genome sequencing of the enigmatic yeast Saitoella complicata.</title>
        <authorList>
            <person name="Nishida H."/>
            <person name="Hamamoto M."/>
            <person name="Sugiyama J."/>
        </authorList>
    </citation>
    <scope>NUCLEOTIDE SEQUENCE [LARGE SCALE GENOMIC DNA]</scope>
    <source>
        <strain evidence="3 4">NRRL Y-17804</strain>
    </source>
</reference>
<evidence type="ECO:0000313" key="3">
    <source>
        <dbReference type="EMBL" id="GAO46383.1"/>
    </source>
</evidence>
<dbReference type="EMBL" id="BACD03000003">
    <property type="protein sequence ID" value="GAO46383.1"/>
    <property type="molecule type" value="Genomic_DNA"/>
</dbReference>
<feature type="signal peptide" evidence="1">
    <location>
        <begin position="1"/>
        <end position="18"/>
    </location>
</feature>
<dbReference type="OMA" id="RECQTET"/>
<feature type="domain" description="Pyrroloquinoline quinone-dependent pyranose dehydrogenase beta-propeller" evidence="2">
    <location>
        <begin position="169"/>
        <end position="369"/>
    </location>
</feature>
<name>A0A0E9N9C2_SAICN</name>
<accession>A0A0E9N9C2</accession>
<reference evidence="3 4" key="3">
    <citation type="journal article" date="2015" name="Genome Announc.">
        <title>Draft Genome Sequence of the Archiascomycetous Yeast Saitoella complicata.</title>
        <authorList>
            <person name="Yamauchi K."/>
            <person name="Kondo S."/>
            <person name="Hamamoto M."/>
            <person name="Takahashi Y."/>
            <person name="Ogura Y."/>
            <person name="Hayashi T."/>
            <person name="Nishida H."/>
        </authorList>
    </citation>
    <scope>NUCLEOTIDE SEQUENCE [LARGE SCALE GENOMIC DNA]</scope>
    <source>
        <strain evidence="3 4">NRRL Y-17804</strain>
    </source>
</reference>
<sequence length="378" mass="39838">MKTVFTLFTCLASLTSHARDIVIDSCGNLIFASLGDGIIALKPEWNDVCPTIVETKVLVPDDGLNFTSAITLSPDGKTIFATTPQLALAKVVVTGMAPGPVAEAISRAVAIPQDNPDVLFINRGLDTPDIDNATAFIDNSKGMIQAFDLTNMPADGYDYTTDGTVFSWADGITRNGVPLTDNPGDEFNCLGKYDAFSTSPPPNPGYPFCHTSWNVSSLPDSADLSIGTGLLLDASVHVDSFCAENSIPPRISFLTHTAPLGIAFYKPETPSSGKDLVGSAFVSLPGPAGHSIVVVPFKDGEPAAPADSGKGYYDFVWTSPSVNKSQCRSALLQAPAGIGCLSPVGLVFDKRGRLYFTADVTGEVFVVTKDQPEDCSGD</sequence>
<keyword evidence="4" id="KW-1185">Reference proteome</keyword>
<keyword evidence="1" id="KW-0732">Signal</keyword>
<proteinExistence type="predicted"/>